<dbReference type="Pfam" id="PF00886">
    <property type="entry name" value="Ribosomal_S16"/>
    <property type="match status" value="1"/>
</dbReference>
<dbReference type="KEGG" id="qdo:H9Q78_01830"/>
<gene>
    <name evidence="3 4" type="primary">rpsP</name>
    <name evidence="4" type="ORF">H9Q78_01830</name>
</gene>
<dbReference type="Gene3D" id="3.30.1320.10">
    <property type="match status" value="1"/>
</dbReference>
<evidence type="ECO:0000256" key="3">
    <source>
        <dbReference type="HAMAP-Rule" id="MF_00385"/>
    </source>
</evidence>
<dbReference type="EMBL" id="CP060634">
    <property type="protein sequence ID" value="QNM05937.1"/>
    <property type="molecule type" value="Genomic_DNA"/>
</dbReference>
<sequence>MAVKMRLKRMGQKKAPFYRVIVADSRSPRDGRFIEEIGYYDPTKDPSVIKIDEELAKKWLSTGAQPTDTVAKLLKIAGIEK</sequence>
<evidence type="ECO:0000256" key="1">
    <source>
        <dbReference type="ARBA" id="ARBA00022980"/>
    </source>
</evidence>
<evidence type="ECO:0000313" key="4">
    <source>
        <dbReference type="EMBL" id="QNM05937.1"/>
    </source>
</evidence>
<dbReference type="GO" id="GO:0005737">
    <property type="term" value="C:cytoplasm"/>
    <property type="evidence" value="ECO:0007669"/>
    <property type="project" value="UniProtKB-ARBA"/>
</dbReference>
<dbReference type="GO" id="GO:0015935">
    <property type="term" value="C:small ribosomal subunit"/>
    <property type="evidence" value="ECO:0007669"/>
    <property type="project" value="TreeGrafter"/>
</dbReference>
<evidence type="ECO:0000256" key="2">
    <source>
        <dbReference type="ARBA" id="ARBA00023274"/>
    </source>
</evidence>
<dbReference type="Proteomes" id="UP000515823">
    <property type="component" value="Chromosome"/>
</dbReference>
<evidence type="ECO:0000313" key="5">
    <source>
        <dbReference type="Proteomes" id="UP000515823"/>
    </source>
</evidence>
<dbReference type="InterPro" id="IPR000307">
    <property type="entry name" value="Ribosomal_bS16"/>
</dbReference>
<comment type="similarity">
    <text evidence="3">Belongs to the bacterial ribosomal protein bS16 family.</text>
</comment>
<proteinExistence type="inferred from homology"/>
<dbReference type="GO" id="GO:0006412">
    <property type="term" value="P:translation"/>
    <property type="evidence" value="ECO:0007669"/>
    <property type="project" value="UniProtKB-UniRule"/>
</dbReference>
<keyword evidence="5" id="KW-1185">Reference proteome</keyword>
<dbReference type="NCBIfam" id="TIGR00002">
    <property type="entry name" value="S16"/>
    <property type="match status" value="1"/>
</dbReference>
<keyword evidence="2 3" id="KW-0687">Ribonucleoprotein</keyword>
<accession>A0A7G9G555</accession>
<dbReference type="HAMAP" id="MF_00385">
    <property type="entry name" value="Ribosomal_bS16"/>
    <property type="match status" value="1"/>
</dbReference>
<dbReference type="AlphaFoldDB" id="A0A7G9G555"/>
<keyword evidence="1 3" id="KW-0689">Ribosomal protein</keyword>
<dbReference type="SUPFAM" id="SSF54565">
    <property type="entry name" value="Ribosomal protein S16"/>
    <property type="match status" value="1"/>
</dbReference>
<dbReference type="PANTHER" id="PTHR12919">
    <property type="entry name" value="30S RIBOSOMAL PROTEIN S16"/>
    <property type="match status" value="1"/>
</dbReference>
<protein>
    <recommendedName>
        <fullName evidence="3">Small ribosomal subunit protein bS16</fullName>
    </recommendedName>
</protein>
<name>A0A7G9G555_9FIRM</name>
<dbReference type="InterPro" id="IPR023803">
    <property type="entry name" value="Ribosomal_bS16_dom_sf"/>
</dbReference>
<dbReference type="GO" id="GO:0003735">
    <property type="term" value="F:structural constituent of ribosome"/>
    <property type="evidence" value="ECO:0007669"/>
    <property type="project" value="InterPro"/>
</dbReference>
<reference evidence="4 5" key="1">
    <citation type="submission" date="2020-08" db="EMBL/GenBank/DDBJ databases">
        <authorList>
            <person name="Liu C."/>
            <person name="Sun Q."/>
        </authorList>
    </citation>
    <scope>NUCLEOTIDE SEQUENCE [LARGE SCALE GENOMIC DNA]</scope>
    <source>
        <strain evidence="4 5">NSJ-38</strain>
    </source>
</reference>
<organism evidence="4 5">
    <name type="scientific">Qiania dongpingensis</name>
    <dbReference type="NCBI Taxonomy" id="2763669"/>
    <lineage>
        <taxon>Bacteria</taxon>
        <taxon>Bacillati</taxon>
        <taxon>Bacillota</taxon>
        <taxon>Clostridia</taxon>
        <taxon>Lachnospirales</taxon>
        <taxon>Lachnospiraceae</taxon>
        <taxon>Qiania</taxon>
    </lineage>
</organism>
<dbReference type="RefSeq" id="WP_147596455.1">
    <property type="nucleotide sequence ID" value="NZ_CP060634.1"/>
</dbReference>
<dbReference type="PANTHER" id="PTHR12919:SF20">
    <property type="entry name" value="SMALL RIBOSOMAL SUBUNIT PROTEIN BS16M"/>
    <property type="match status" value="1"/>
</dbReference>